<protein>
    <submittedName>
        <fullName evidence="8">Zinc finger protein 37-like</fullName>
    </submittedName>
</protein>
<dbReference type="GO" id="GO:0008270">
    <property type="term" value="F:zinc ion binding"/>
    <property type="evidence" value="ECO:0007669"/>
    <property type="project" value="UniProtKB-KW"/>
</dbReference>
<evidence type="ECO:0000256" key="3">
    <source>
        <dbReference type="ARBA" id="ARBA00022771"/>
    </source>
</evidence>
<evidence type="ECO:0000313" key="8">
    <source>
        <dbReference type="RefSeq" id="XP_030767327.1"/>
    </source>
</evidence>
<dbReference type="PROSITE" id="PS00028">
    <property type="entry name" value="ZINC_FINGER_C2H2_1"/>
    <property type="match status" value="5"/>
</dbReference>
<dbReference type="Proteomes" id="UP000504635">
    <property type="component" value="Unplaced"/>
</dbReference>
<feature type="domain" description="C2H2-type" evidence="6">
    <location>
        <begin position="94"/>
        <end position="121"/>
    </location>
</feature>
<feature type="non-terminal residue" evidence="8">
    <location>
        <position position="1"/>
    </location>
</feature>
<dbReference type="SUPFAM" id="SSF57667">
    <property type="entry name" value="beta-beta-alpha zinc fingers"/>
    <property type="match status" value="3"/>
</dbReference>
<evidence type="ECO:0000256" key="1">
    <source>
        <dbReference type="ARBA" id="ARBA00022723"/>
    </source>
</evidence>
<dbReference type="AlphaFoldDB" id="A0A6J2YVL7"/>
<dbReference type="Pfam" id="PF13894">
    <property type="entry name" value="zf-C2H2_4"/>
    <property type="match status" value="1"/>
</dbReference>
<dbReference type="Pfam" id="PF00096">
    <property type="entry name" value="zf-C2H2"/>
    <property type="match status" value="2"/>
</dbReference>
<keyword evidence="7" id="KW-1185">Reference proteome</keyword>
<dbReference type="PANTHER" id="PTHR24379:SF121">
    <property type="entry name" value="C2H2-TYPE DOMAIN-CONTAINING PROTEIN"/>
    <property type="match status" value="1"/>
</dbReference>
<keyword evidence="3 5" id="KW-0863">Zinc-finger</keyword>
<name>A0A6J2YVL7_SITOR</name>
<keyword evidence="2" id="KW-0677">Repeat</keyword>
<feature type="non-terminal residue" evidence="8">
    <location>
        <position position="178"/>
    </location>
</feature>
<dbReference type="SMART" id="SM00355">
    <property type="entry name" value="ZnF_C2H2"/>
    <property type="match status" value="5"/>
</dbReference>
<dbReference type="RefSeq" id="XP_030767327.1">
    <property type="nucleotide sequence ID" value="XM_030911467.1"/>
</dbReference>
<dbReference type="OrthoDB" id="6077919at2759"/>
<dbReference type="InterPro" id="IPR013087">
    <property type="entry name" value="Znf_C2H2_type"/>
</dbReference>
<proteinExistence type="predicted"/>
<sequence>AFVNIEKYEEEIKVEAIDISYGITKTAEYELTKANLLLHCDQCEKSFKSRKQLTGHRKSVHSEKRYQCPKCPKNYKINSQLNKHLKLHDPTNKIQCDICLKEFSNKHCFDLHMKRHNKQYVTKCEQCNTKFIAEYELRKHVAVKHNKLFLCVECGSRYSTKNALDYHMLTHDPDFKKT</sequence>
<feature type="domain" description="C2H2-type" evidence="6">
    <location>
        <begin position="149"/>
        <end position="176"/>
    </location>
</feature>
<dbReference type="KEGG" id="soy:115891069"/>
<feature type="domain" description="C2H2-type" evidence="6">
    <location>
        <begin position="38"/>
        <end position="66"/>
    </location>
</feature>
<feature type="domain" description="C2H2-type" evidence="6">
    <location>
        <begin position="66"/>
        <end position="93"/>
    </location>
</feature>
<keyword evidence="4" id="KW-0862">Zinc</keyword>
<evidence type="ECO:0000313" key="7">
    <source>
        <dbReference type="Proteomes" id="UP000504635"/>
    </source>
</evidence>
<keyword evidence="1" id="KW-0479">Metal-binding</keyword>
<evidence type="ECO:0000256" key="2">
    <source>
        <dbReference type="ARBA" id="ARBA00022737"/>
    </source>
</evidence>
<dbReference type="PROSITE" id="PS50157">
    <property type="entry name" value="ZINC_FINGER_C2H2_2"/>
    <property type="match status" value="4"/>
</dbReference>
<dbReference type="Gene3D" id="3.30.160.60">
    <property type="entry name" value="Classic Zinc Finger"/>
    <property type="match status" value="3"/>
</dbReference>
<organism evidence="7 8">
    <name type="scientific">Sitophilus oryzae</name>
    <name type="common">Rice weevil</name>
    <name type="synonym">Curculio oryzae</name>
    <dbReference type="NCBI Taxonomy" id="7048"/>
    <lineage>
        <taxon>Eukaryota</taxon>
        <taxon>Metazoa</taxon>
        <taxon>Ecdysozoa</taxon>
        <taxon>Arthropoda</taxon>
        <taxon>Hexapoda</taxon>
        <taxon>Insecta</taxon>
        <taxon>Pterygota</taxon>
        <taxon>Neoptera</taxon>
        <taxon>Endopterygota</taxon>
        <taxon>Coleoptera</taxon>
        <taxon>Polyphaga</taxon>
        <taxon>Cucujiformia</taxon>
        <taxon>Curculionidae</taxon>
        <taxon>Dryophthorinae</taxon>
        <taxon>Sitophilus</taxon>
    </lineage>
</organism>
<evidence type="ECO:0000256" key="5">
    <source>
        <dbReference type="PROSITE-ProRule" id="PRU00042"/>
    </source>
</evidence>
<evidence type="ECO:0000259" key="6">
    <source>
        <dbReference type="PROSITE" id="PS50157"/>
    </source>
</evidence>
<dbReference type="GeneID" id="115891069"/>
<dbReference type="InParanoid" id="A0A6J2YVL7"/>
<evidence type="ECO:0000256" key="4">
    <source>
        <dbReference type="ARBA" id="ARBA00022833"/>
    </source>
</evidence>
<dbReference type="InterPro" id="IPR036236">
    <property type="entry name" value="Znf_C2H2_sf"/>
</dbReference>
<gene>
    <name evidence="8" type="primary">LOC115891069</name>
</gene>
<accession>A0A6J2YVL7</accession>
<reference evidence="8" key="1">
    <citation type="submission" date="2025-08" db="UniProtKB">
        <authorList>
            <consortium name="RefSeq"/>
        </authorList>
    </citation>
    <scope>IDENTIFICATION</scope>
    <source>
        <tissue evidence="8">Gonads</tissue>
    </source>
</reference>
<dbReference type="PANTHER" id="PTHR24379">
    <property type="entry name" value="KRAB AND ZINC FINGER DOMAIN-CONTAINING"/>
    <property type="match status" value="1"/>
</dbReference>